<keyword evidence="2" id="KW-0399">Innate immunity</keyword>
<dbReference type="FunFam" id="3.40.80.10:FF:000001">
    <property type="entry name" value="Peptidoglycan recognition protein 1"/>
    <property type="match status" value="1"/>
</dbReference>
<dbReference type="PANTHER" id="PTHR11022">
    <property type="entry name" value="PEPTIDOGLYCAN RECOGNITION PROTEIN"/>
    <property type="match status" value="1"/>
</dbReference>
<sequence length="225" mass="24800">GETVDTDKTTMSSLVLVLGHGGGIAAILSATFVLTASACSCGMLCPPIVSREEWGARLPKGHENLTTPVPLVIIHHTYKPSACFSWEACKKAMVEIQNFHMDNRGWDDIGYNFLVGDKYVFMGRGWQKVGAQAKGFNNISIGISLIGDYTEELPSPCMLRLVKALIQCGVGNNYIAADYKLIGHRQVRDTECPGKAFYHMIQSWDHWAPMENKSAPHNVTENLDN</sequence>
<dbReference type="GO" id="GO:0042834">
    <property type="term" value="F:peptidoglycan binding"/>
    <property type="evidence" value="ECO:0007669"/>
    <property type="project" value="InterPro"/>
</dbReference>
<dbReference type="SMART" id="SM00644">
    <property type="entry name" value="Ami_2"/>
    <property type="match status" value="1"/>
</dbReference>
<evidence type="ECO:0000256" key="3">
    <source>
        <dbReference type="ARBA" id="ARBA00022729"/>
    </source>
</evidence>
<dbReference type="GO" id="GO:0045087">
    <property type="term" value="P:innate immune response"/>
    <property type="evidence" value="ECO:0007669"/>
    <property type="project" value="UniProtKB-KW"/>
</dbReference>
<feature type="transmembrane region" description="Helical" evidence="7">
    <location>
        <begin position="12"/>
        <end position="34"/>
    </location>
</feature>
<dbReference type="CDD" id="cd06583">
    <property type="entry name" value="PGRP"/>
    <property type="match status" value="1"/>
</dbReference>
<dbReference type="GO" id="GO:0008745">
    <property type="term" value="F:N-acetylmuramoyl-L-alanine amidase activity"/>
    <property type="evidence" value="ECO:0007669"/>
    <property type="project" value="InterPro"/>
</dbReference>
<dbReference type="InterPro" id="IPR002502">
    <property type="entry name" value="Amidase_domain"/>
</dbReference>
<feature type="domain" description="Peptidoglycan recognition protein family" evidence="9">
    <location>
        <begin position="46"/>
        <end position="188"/>
    </location>
</feature>
<evidence type="ECO:0000259" key="8">
    <source>
        <dbReference type="SMART" id="SM00644"/>
    </source>
</evidence>
<evidence type="ECO:0000256" key="2">
    <source>
        <dbReference type="ARBA" id="ARBA00022588"/>
    </source>
</evidence>
<evidence type="ECO:0000256" key="4">
    <source>
        <dbReference type="ARBA" id="ARBA00022859"/>
    </source>
</evidence>
<gene>
    <name evidence="10" type="ORF">g.12833</name>
</gene>
<keyword evidence="7" id="KW-0812">Transmembrane</keyword>
<feature type="domain" description="N-acetylmuramoyl-L-alanine amidase" evidence="8">
    <location>
        <begin position="58"/>
        <end position="194"/>
    </location>
</feature>
<evidence type="ECO:0000256" key="5">
    <source>
        <dbReference type="ARBA" id="ARBA00023157"/>
    </source>
</evidence>
<dbReference type="PIRSF" id="PIRSF037945">
    <property type="entry name" value="PGRPs"/>
    <property type="match status" value="1"/>
</dbReference>
<proteinExistence type="inferred from homology"/>
<dbReference type="SUPFAM" id="SSF55846">
    <property type="entry name" value="N-acetylmuramoyl-L-alanine amidase-like"/>
    <property type="match status" value="1"/>
</dbReference>
<dbReference type="EMBL" id="GEBQ01031566">
    <property type="protein sequence ID" value="JAT08411.1"/>
    <property type="molecule type" value="Transcribed_RNA"/>
</dbReference>
<dbReference type="AlphaFoldDB" id="A0A1B6KAD9"/>
<dbReference type="SMART" id="SM00701">
    <property type="entry name" value="PGRP"/>
    <property type="match status" value="1"/>
</dbReference>
<dbReference type="GO" id="GO:0008270">
    <property type="term" value="F:zinc ion binding"/>
    <property type="evidence" value="ECO:0007669"/>
    <property type="project" value="InterPro"/>
</dbReference>
<keyword evidence="5 6" id="KW-1015">Disulfide bond</keyword>
<keyword evidence="7" id="KW-1133">Transmembrane helix</keyword>
<dbReference type="InterPro" id="IPR006619">
    <property type="entry name" value="PGRP_domain_met/bac"/>
</dbReference>
<dbReference type="PANTHER" id="PTHR11022:SF41">
    <property type="entry name" value="PEPTIDOGLYCAN-RECOGNITION PROTEIN LC-RELATED"/>
    <property type="match status" value="1"/>
</dbReference>
<protein>
    <recommendedName>
        <fullName evidence="11">Peptidoglycan-recognition protein</fullName>
    </recommendedName>
</protein>
<dbReference type="Pfam" id="PF01510">
    <property type="entry name" value="Amidase_2"/>
    <property type="match status" value="1"/>
</dbReference>
<name>A0A1B6KAD9_9HEMI</name>
<evidence type="ECO:0000313" key="10">
    <source>
        <dbReference type="EMBL" id="JAT08411.1"/>
    </source>
</evidence>
<dbReference type="Gene3D" id="3.40.80.10">
    <property type="entry name" value="Peptidoglycan recognition protein-like"/>
    <property type="match status" value="1"/>
</dbReference>
<dbReference type="InterPro" id="IPR015510">
    <property type="entry name" value="PGRP"/>
</dbReference>
<comment type="similarity">
    <text evidence="1">Belongs to the N-acetylmuramoyl-L-alanine amidase 2 family.</text>
</comment>
<feature type="non-terminal residue" evidence="10">
    <location>
        <position position="1"/>
    </location>
</feature>
<evidence type="ECO:0000259" key="9">
    <source>
        <dbReference type="SMART" id="SM00701"/>
    </source>
</evidence>
<reference evidence="10" key="1">
    <citation type="submission" date="2015-11" db="EMBL/GenBank/DDBJ databases">
        <title>De novo transcriptome assembly of four potential Pierce s Disease insect vectors from Arizona vineyards.</title>
        <authorList>
            <person name="Tassone E.E."/>
        </authorList>
    </citation>
    <scope>NUCLEOTIDE SEQUENCE</scope>
</reference>
<keyword evidence="4" id="KW-0391">Immunity</keyword>
<keyword evidence="3" id="KW-0732">Signal</keyword>
<evidence type="ECO:0000256" key="7">
    <source>
        <dbReference type="SAM" id="Phobius"/>
    </source>
</evidence>
<dbReference type="GO" id="GO:0009253">
    <property type="term" value="P:peptidoglycan catabolic process"/>
    <property type="evidence" value="ECO:0007669"/>
    <property type="project" value="InterPro"/>
</dbReference>
<evidence type="ECO:0000256" key="1">
    <source>
        <dbReference type="ARBA" id="ARBA00007553"/>
    </source>
</evidence>
<dbReference type="InterPro" id="IPR036505">
    <property type="entry name" value="Amidase/PGRP_sf"/>
</dbReference>
<evidence type="ECO:0000256" key="6">
    <source>
        <dbReference type="PIRSR" id="PIRSR037945-1"/>
    </source>
</evidence>
<organism evidence="10">
    <name type="scientific">Graphocephala atropunctata</name>
    <dbReference type="NCBI Taxonomy" id="36148"/>
    <lineage>
        <taxon>Eukaryota</taxon>
        <taxon>Metazoa</taxon>
        <taxon>Ecdysozoa</taxon>
        <taxon>Arthropoda</taxon>
        <taxon>Hexapoda</taxon>
        <taxon>Insecta</taxon>
        <taxon>Pterygota</taxon>
        <taxon>Neoptera</taxon>
        <taxon>Paraneoptera</taxon>
        <taxon>Hemiptera</taxon>
        <taxon>Auchenorrhyncha</taxon>
        <taxon>Membracoidea</taxon>
        <taxon>Cicadellidae</taxon>
        <taxon>Cicadellinae</taxon>
        <taxon>Cicadellini</taxon>
        <taxon>Graphocephala</taxon>
    </lineage>
</organism>
<keyword evidence="7" id="KW-0472">Membrane</keyword>
<dbReference type="InterPro" id="IPR017331">
    <property type="entry name" value="Peptidoglycan_recognition"/>
</dbReference>
<feature type="disulfide bond" evidence="6">
    <location>
        <begin position="83"/>
        <end position="89"/>
    </location>
</feature>
<feature type="disulfide bond" evidence="6">
    <location>
        <begin position="45"/>
        <end position="168"/>
    </location>
</feature>
<accession>A0A1B6KAD9</accession>
<evidence type="ECO:0008006" key="11">
    <source>
        <dbReference type="Google" id="ProtNLM"/>
    </source>
</evidence>